<evidence type="ECO:0000256" key="1">
    <source>
        <dbReference type="ARBA" id="ARBA00004141"/>
    </source>
</evidence>
<gene>
    <name evidence="7" type="ORF">HMPREF1541_02175</name>
</gene>
<feature type="transmembrane region" description="Helical" evidence="6">
    <location>
        <begin position="426"/>
        <end position="448"/>
    </location>
</feature>
<dbReference type="PANTHER" id="PTHR23502:SF76">
    <property type="entry name" value="POLYAMINE TRANSPORT PROTEIN"/>
    <property type="match status" value="1"/>
</dbReference>
<feature type="transmembrane region" description="Helical" evidence="6">
    <location>
        <begin position="682"/>
        <end position="702"/>
    </location>
</feature>
<dbReference type="Proteomes" id="UP000030752">
    <property type="component" value="Unassembled WGS sequence"/>
</dbReference>
<feature type="transmembrane region" description="Helical" evidence="6">
    <location>
        <begin position="517"/>
        <end position="536"/>
    </location>
</feature>
<feature type="transmembrane region" description="Helical" evidence="6">
    <location>
        <begin position="364"/>
        <end position="387"/>
    </location>
</feature>
<evidence type="ECO:0000256" key="4">
    <source>
        <dbReference type="ARBA" id="ARBA00023136"/>
    </source>
</evidence>
<feature type="transmembrane region" description="Helical" evidence="6">
    <location>
        <begin position="331"/>
        <end position="352"/>
    </location>
</feature>
<dbReference type="OrthoDB" id="10250282at2759"/>
<keyword evidence="4 6" id="KW-0472">Membrane</keyword>
<evidence type="ECO:0000256" key="5">
    <source>
        <dbReference type="SAM" id="MobiDB-lite"/>
    </source>
</evidence>
<feature type="compositionally biased region" description="Polar residues" evidence="5">
    <location>
        <begin position="106"/>
        <end position="116"/>
    </location>
</feature>
<dbReference type="GeneID" id="19969514"/>
<dbReference type="HOGENOM" id="CLU_009419_0_0_1"/>
<dbReference type="InParanoid" id="W2S2V4"/>
<feature type="region of interest" description="Disordered" evidence="5">
    <location>
        <begin position="106"/>
        <end position="130"/>
    </location>
</feature>
<evidence type="ECO:0000256" key="3">
    <source>
        <dbReference type="ARBA" id="ARBA00022989"/>
    </source>
</evidence>
<evidence type="ECO:0000313" key="7">
    <source>
        <dbReference type="EMBL" id="ETN43017.1"/>
    </source>
</evidence>
<dbReference type="InterPro" id="IPR036259">
    <property type="entry name" value="MFS_trans_sf"/>
</dbReference>
<dbReference type="eggNOG" id="ENOG502RYRH">
    <property type="taxonomic scope" value="Eukaryota"/>
</dbReference>
<keyword evidence="8" id="KW-1185">Reference proteome</keyword>
<evidence type="ECO:0000313" key="8">
    <source>
        <dbReference type="Proteomes" id="UP000030752"/>
    </source>
</evidence>
<proteinExistence type="predicted"/>
<dbReference type="PANTHER" id="PTHR23502">
    <property type="entry name" value="MAJOR FACILITATOR SUPERFAMILY"/>
    <property type="match status" value="1"/>
</dbReference>
<feature type="transmembrane region" description="Helical" evidence="6">
    <location>
        <begin position="486"/>
        <end position="511"/>
    </location>
</feature>
<feature type="compositionally biased region" description="Basic and acidic residues" evidence="5">
    <location>
        <begin position="57"/>
        <end position="68"/>
    </location>
</feature>
<evidence type="ECO:0000256" key="6">
    <source>
        <dbReference type="SAM" id="Phobius"/>
    </source>
</evidence>
<dbReference type="VEuPathDB" id="FungiDB:HMPREF1541_02175"/>
<name>W2S2V4_CYPE1</name>
<sequence>MPTDAPPTELRAPSDNSSEEHCAVLTSVNRSQCPKSVFVPAIRSLTTRSPLQYPSERTLRPIEADGQRDAPSATLEEQAATHNITHAIKRLENLVHQIYELTESDGSAANDYQEQPASPYRKPKPSQTITAKEHRYLATARLPTEKEKVEALQRPRLVFDLGDTTESGERRDRAKQSLAPGAFQTCGPAHGESTVTKSMQANPQLSIIPATNDSDAHAASIGEAQKKHIPSPRRPAPRPPAHKQDTLLSHQQPSDNHHSRLGLPPGLKPDRREVAPFEYTQEGLNTLAVPPSGHERHFTQMFGDKPAGFDVHGSCNHAPIARNWPTARKRFTATVVCINTACLSLLIGIYSGEVPAIQYVIADFHHYAILGNVFLYCGLAISTLLLWPLPLLHGRKAYNVAGLAMALGLQIPQGVAVIQYRMPDEITWRILLLLPRALSGLVLGSVVINQLATLLDLFGASLQSSHPHGEVADPYDVRRHGGGMGFWLAAWSWCTIGPNGLGFVIGALIIDNTSVDWGFWASLIVIMLVMLLNLIAPETRRAAFRRTLAEFMGNTGPFSRVTRGEVKMHLDETGPYWWAEEVQAGLRLCWRMAKQPGFLALAIYTAWVNAQFTLILMLLGALCSRNYHYAPLWVGLCAMPLVLGSLLAVPFQKASVLSRARKRPPRSDSSTFHKSRLWTSHLVRRTLFTILLPLAGIGYALTARGPPFPVAIPCTMAGIVGYFTNLATAECFGLIMETFDTSDLQPGMTGRPLRGSVAARTAELRTNFTCYPRVTAGLVVTQALKFTLAAAATGLGGGMERQIGAMQASGVMAGILLALTLVLTVVLWRWKTVQMIPSQHIRHGRTGSDWEPVVLGDPSSLSRKISVLEAGRETRWSEIRRRNRLESRLTGG</sequence>
<feature type="transmembrane region" description="Helical" evidence="6">
    <location>
        <begin position="708"/>
        <end position="727"/>
    </location>
</feature>
<organism evidence="7 8">
    <name type="scientific">Cyphellophora europaea (strain CBS 101466)</name>
    <name type="common">Phialophora europaea</name>
    <dbReference type="NCBI Taxonomy" id="1220924"/>
    <lineage>
        <taxon>Eukaryota</taxon>
        <taxon>Fungi</taxon>
        <taxon>Dikarya</taxon>
        <taxon>Ascomycota</taxon>
        <taxon>Pezizomycotina</taxon>
        <taxon>Eurotiomycetes</taxon>
        <taxon>Chaetothyriomycetidae</taxon>
        <taxon>Chaetothyriales</taxon>
        <taxon>Cyphellophoraceae</taxon>
        <taxon>Cyphellophora</taxon>
    </lineage>
</organism>
<reference evidence="7 8" key="1">
    <citation type="submission" date="2013-03" db="EMBL/GenBank/DDBJ databases">
        <title>The Genome Sequence of Phialophora europaea CBS 101466.</title>
        <authorList>
            <consortium name="The Broad Institute Genomics Platform"/>
            <person name="Cuomo C."/>
            <person name="de Hoog S."/>
            <person name="Gorbushina A."/>
            <person name="Walker B."/>
            <person name="Young S.K."/>
            <person name="Zeng Q."/>
            <person name="Gargeya S."/>
            <person name="Fitzgerald M."/>
            <person name="Haas B."/>
            <person name="Abouelleil A."/>
            <person name="Allen A.W."/>
            <person name="Alvarado L."/>
            <person name="Arachchi H.M."/>
            <person name="Berlin A.M."/>
            <person name="Chapman S.B."/>
            <person name="Gainer-Dewar J."/>
            <person name="Goldberg J."/>
            <person name="Griggs A."/>
            <person name="Gujja S."/>
            <person name="Hansen M."/>
            <person name="Howarth C."/>
            <person name="Imamovic A."/>
            <person name="Ireland A."/>
            <person name="Larimer J."/>
            <person name="McCowan C."/>
            <person name="Murphy C."/>
            <person name="Pearson M."/>
            <person name="Poon T.W."/>
            <person name="Priest M."/>
            <person name="Roberts A."/>
            <person name="Saif S."/>
            <person name="Shea T."/>
            <person name="Sisk P."/>
            <person name="Sykes S."/>
            <person name="Wortman J."/>
            <person name="Nusbaum C."/>
            <person name="Birren B."/>
        </authorList>
    </citation>
    <scope>NUCLEOTIDE SEQUENCE [LARGE SCALE GENOMIC DNA]</scope>
    <source>
        <strain evidence="7 8">CBS 101466</strain>
    </source>
</reference>
<keyword evidence="3 6" id="KW-1133">Transmembrane helix</keyword>
<protein>
    <recommendedName>
        <fullName evidence="9">MFS general substrate transporter</fullName>
    </recommendedName>
</protein>
<dbReference type="AlphaFoldDB" id="W2S2V4"/>
<feature type="transmembrane region" description="Helical" evidence="6">
    <location>
        <begin position="808"/>
        <end position="830"/>
    </location>
</feature>
<dbReference type="GO" id="GO:0005886">
    <property type="term" value="C:plasma membrane"/>
    <property type="evidence" value="ECO:0007669"/>
    <property type="project" value="TreeGrafter"/>
</dbReference>
<feature type="transmembrane region" description="Helical" evidence="6">
    <location>
        <begin position="632"/>
        <end position="651"/>
    </location>
</feature>
<dbReference type="STRING" id="1220924.W2S2V4"/>
<dbReference type="SUPFAM" id="SSF103473">
    <property type="entry name" value="MFS general substrate transporter"/>
    <property type="match status" value="1"/>
</dbReference>
<evidence type="ECO:0000256" key="2">
    <source>
        <dbReference type="ARBA" id="ARBA00022692"/>
    </source>
</evidence>
<feature type="region of interest" description="Disordered" evidence="5">
    <location>
        <begin position="49"/>
        <end position="75"/>
    </location>
</feature>
<dbReference type="EMBL" id="KB822718">
    <property type="protein sequence ID" value="ETN43017.1"/>
    <property type="molecule type" value="Genomic_DNA"/>
</dbReference>
<evidence type="ECO:0008006" key="9">
    <source>
        <dbReference type="Google" id="ProtNLM"/>
    </source>
</evidence>
<feature type="region of interest" description="Disordered" evidence="5">
    <location>
        <begin position="224"/>
        <end position="271"/>
    </location>
</feature>
<dbReference type="GO" id="GO:0022857">
    <property type="term" value="F:transmembrane transporter activity"/>
    <property type="evidence" value="ECO:0007669"/>
    <property type="project" value="TreeGrafter"/>
</dbReference>
<keyword evidence="2 6" id="KW-0812">Transmembrane</keyword>
<feature type="region of interest" description="Disordered" evidence="5">
    <location>
        <begin position="161"/>
        <end position="194"/>
    </location>
</feature>
<comment type="subcellular location">
    <subcellularLocation>
        <location evidence="1">Membrane</location>
        <topology evidence="1">Multi-pass membrane protein</topology>
    </subcellularLocation>
</comment>
<dbReference type="RefSeq" id="XP_008714753.1">
    <property type="nucleotide sequence ID" value="XM_008716531.1"/>
</dbReference>
<feature type="transmembrane region" description="Helical" evidence="6">
    <location>
        <begin position="597"/>
        <end position="620"/>
    </location>
</feature>
<accession>W2S2V4</accession>